<keyword evidence="1 4" id="KW-0808">Transferase</keyword>
<dbReference type="PANTHER" id="PTHR46401">
    <property type="entry name" value="GLYCOSYLTRANSFERASE WBBK-RELATED"/>
    <property type="match status" value="1"/>
</dbReference>
<feature type="domain" description="Glycosyl transferase family 1" evidence="2">
    <location>
        <begin position="182"/>
        <end position="337"/>
    </location>
</feature>
<evidence type="ECO:0000313" key="5">
    <source>
        <dbReference type="Proteomes" id="UP000029643"/>
    </source>
</evidence>
<gene>
    <name evidence="4" type="ORF">JCM19274_4477</name>
</gene>
<dbReference type="EMBL" id="BBNU01000002">
    <property type="protein sequence ID" value="GAL77978.1"/>
    <property type="molecule type" value="Genomic_DNA"/>
</dbReference>
<feature type="domain" description="Glycosyltransferase subfamily 4-like N-terminal" evidence="3">
    <location>
        <begin position="49"/>
        <end position="159"/>
    </location>
</feature>
<dbReference type="SUPFAM" id="SSF53756">
    <property type="entry name" value="UDP-Glycosyltransferase/glycogen phosphorylase"/>
    <property type="match status" value="1"/>
</dbReference>
<dbReference type="Proteomes" id="UP000029643">
    <property type="component" value="Unassembled WGS sequence"/>
</dbReference>
<name>A0A090WP88_9FLAO</name>
<dbReference type="STRING" id="221126.SAMN04489722_10524"/>
<dbReference type="Pfam" id="PF13439">
    <property type="entry name" value="Glyco_transf_4"/>
    <property type="match status" value="1"/>
</dbReference>
<dbReference type="AlphaFoldDB" id="A0A090WP88"/>
<protein>
    <submittedName>
        <fullName evidence="4">Glycosyltransferase</fullName>
    </submittedName>
</protein>
<dbReference type="RefSeq" id="WP_042495496.1">
    <property type="nucleotide sequence ID" value="NZ_BBNU01000002.1"/>
</dbReference>
<comment type="caution">
    <text evidence="4">The sequence shown here is derived from an EMBL/GenBank/DDBJ whole genome shotgun (WGS) entry which is preliminary data.</text>
</comment>
<evidence type="ECO:0000259" key="3">
    <source>
        <dbReference type="Pfam" id="PF13439"/>
    </source>
</evidence>
<organism evidence="4 5">
    <name type="scientific">Algibacter lectus</name>
    <dbReference type="NCBI Taxonomy" id="221126"/>
    <lineage>
        <taxon>Bacteria</taxon>
        <taxon>Pseudomonadati</taxon>
        <taxon>Bacteroidota</taxon>
        <taxon>Flavobacteriia</taxon>
        <taxon>Flavobacteriales</taxon>
        <taxon>Flavobacteriaceae</taxon>
        <taxon>Algibacter</taxon>
    </lineage>
</organism>
<evidence type="ECO:0000256" key="1">
    <source>
        <dbReference type="ARBA" id="ARBA00022679"/>
    </source>
</evidence>
<dbReference type="InterPro" id="IPR028098">
    <property type="entry name" value="Glyco_trans_4-like_N"/>
</dbReference>
<dbReference type="GO" id="GO:0016757">
    <property type="term" value="F:glycosyltransferase activity"/>
    <property type="evidence" value="ECO:0007669"/>
    <property type="project" value="InterPro"/>
</dbReference>
<dbReference type="Gene3D" id="3.40.50.2000">
    <property type="entry name" value="Glycogen Phosphorylase B"/>
    <property type="match status" value="2"/>
</dbReference>
<dbReference type="CDD" id="cd03809">
    <property type="entry name" value="GT4_MtfB-like"/>
    <property type="match status" value="1"/>
</dbReference>
<evidence type="ECO:0000259" key="2">
    <source>
        <dbReference type="Pfam" id="PF00534"/>
    </source>
</evidence>
<dbReference type="PANTHER" id="PTHR46401:SF2">
    <property type="entry name" value="GLYCOSYLTRANSFERASE WBBK-RELATED"/>
    <property type="match status" value="1"/>
</dbReference>
<accession>A0A090WP88</accession>
<sequence>MKIIIEGSTLSTKGFTGIPHYIISIQKALKNKHNIEVELAFNLKKINKFKPEVLKKTHFWYVGSILFSRTFKPAISHSLHTPFLKLNGTKKIATIHDLAVHLPEFAEFNFASKYFQEKRYKLFQDFAKNADAIIAVSQATKDDYLKMFDYPEEKIHVVHLAPVFKPLVTKLDNENDILNSFSIGKENYFLSVGGVSKRKNSFNLIKGFALSGERKTTKLVFAGKIVESEMEIIKVFLKEHDLENDVVFTSYISDETLSVLYKNAKAFLFPTYYEGGFGIPIIEAMAYGLPVLTGNIGAAPEVANGYALLVDPHNPEEIARGIVDLGNIEKDKVKLAKEYAKGFTWDKVAEETIKVYNSVL</sequence>
<dbReference type="InterPro" id="IPR001296">
    <property type="entry name" value="Glyco_trans_1"/>
</dbReference>
<proteinExistence type="predicted"/>
<reference evidence="4 5" key="1">
    <citation type="journal article" date="2014" name="Genome Announc.">
        <title>Draft Genome Sequences of Marine Flavobacterium Algibacter lectus Strains SS8 and NR4.</title>
        <authorList>
            <person name="Takatani N."/>
            <person name="Nakanishi M."/>
            <person name="Meirelles P."/>
            <person name="Mino S."/>
            <person name="Suda W."/>
            <person name="Oshima K."/>
            <person name="Hattori M."/>
            <person name="Ohkuma M."/>
            <person name="Hosokawa M."/>
            <person name="Miyashita K."/>
            <person name="Thompson F.L."/>
            <person name="Niwa A."/>
            <person name="Sawabe T."/>
            <person name="Sawabe T."/>
        </authorList>
    </citation>
    <scope>NUCLEOTIDE SEQUENCE [LARGE SCALE GENOMIC DNA]</scope>
    <source>
        <strain evidence="5">JCM19274</strain>
    </source>
</reference>
<dbReference type="Pfam" id="PF00534">
    <property type="entry name" value="Glycos_transf_1"/>
    <property type="match status" value="1"/>
</dbReference>
<evidence type="ECO:0000313" key="4">
    <source>
        <dbReference type="EMBL" id="GAL77978.1"/>
    </source>
</evidence>